<sequence length="967" mass="106190">MGAAEDRYTYGDALMADLDENELEDATPSEVADQWLNEHNSNGSFPSRSEQSDDDNVQSSSGQSSSMEEALQNYFSENPLLSELVPPAPSPTDGHLDIGLEPNYSINAIRSLMNRIEVWDVGKETTACLASVVILGKDEGSLGINEATIRLRDLKQPAAILLCDPDLELQDLKLRNAVFTSWHDLGIPVWEQDDGDDIDRHFRNPRSLEQVKTNLNEERIEITKAEAIFLHDIVFTSGEISMTGIQAEIESRRMIKSVSPTLLPLSPPYSPPPVEASLLEFELTSTPENLMAVEALDVAKRLEAQDEQHDHSSTHVLQSEQLSDFRPPYSPFRTSSIFPSSPTSRKLQSKVELPLTPRNGSDSSSALASGNGRLPDIGSLLPLPDSDVSALDSQNAERHLRDFVKDAARPFADIVTARLEDEELSAVDTIMRVPVPAINTAPPAPPWAMPEDTKTTQGRLAAARANLPPIIEEVIENYGRWGGVSKLERSMTWSAFPVRLGKTKVNEDLDDDDSAAKYLASIAFDDKFDIQALIARTEHLKILDDHDSDDDDLETESLEGYDIEKLDDEQHQRRLHLEANLTKVTALLATPKIDRMTAVPASNDIQPLKSDMQSLLRKRKLQLEESSLKIAKITGASEGEATTATIVHNPRTTAGPPSRVGELLGAGDLSYFMKLQGGTRVPSPPAKTTGTVTQVSVPAAVMVVPEVLEPVPMPVIPLPQLQNLKSPIQVIFSTKLFANRVLIRSLQSQLPMLEMIERSNLLATECDIVLSLGTALILTTLQKMKQKPLPGQHDHFGLRERVTGLSSRYETVIVLVSEGKDGLTHSNEMDDRDCSAVTEFMAFGSSLATMVEVYFVPGGMAELYRWLAAIISQRAGVEGVKLLQDETQWERFLRVVGLDAFAAQAVLGRVNQLGLSPDAHGLGLLLQMSEEQRMRLLGQWMGGDMNASRVEEAAGGPWSMSPPVALK</sequence>
<feature type="region of interest" description="Disordered" evidence="1">
    <location>
        <begin position="21"/>
        <end position="69"/>
    </location>
</feature>
<comment type="caution">
    <text evidence="4">The sequence shown here is derived from an EMBL/GenBank/DDBJ whole genome shotgun (WGS) entry which is preliminary data.</text>
</comment>
<evidence type="ECO:0000313" key="5">
    <source>
        <dbReference type="Proteomes" id="UP001310890"/>
    </source>
</evidence>
<feature type="compositionally biased region" description="Polar residues" evidence="1">
    <location>
        <begin position="332"/>
        <end position="346"/>
    </location>
</feature>
<gene>
    <name evidence="4" type="ORF">LTR62_007613</name>
</gene>
<feature type="compositionally biased region" description="Polar residues" evidence="1">
    <location>
        <begin position="358"/>
        <end position="368"/>
    </location>
</feature>
<reference evidence="4" key="1">
    <citation type="submission" date="2023-08" db="EMBL/GenBank/DDBJ databases">
        <title>Black Yeasts Isolated from many extreme environments.</title>
        <authorList>
            <person name="Coleine C."/>
            <person name="Stajich J.E."/>
            <person name="Selbmann L."/>
        </authorList>
    </citation>
    <scope>NUCLEOTIDE SEQUENCE</scope>
    <source>
        <strain evidence="4">CCFEE 5401</strain>
    </source>
</reference>
<evidence type="ECO:0000256" key="1">
    <source>
        <dbReference type="SAM" id="MobiDB-lite"/>
    </source>
</evidence>
<feature type="region of interest" description="Disordered" evidence="1">
    <location>
        <begin position="304"/>
        <end position="371"/>
    </location>
</feature>
<dbReference type="Proteomes" id="UP001310890">
    <property type="component" value="Unassembled WGS sequence"/>
</dbReference>
<evidence type="ECO:0000259" key="2">
    <source>
        <dbReference type="Pfam" id="PF23394"/>
    </source>
</evidence>
<proteinExistence type="predicted"/>
<protein>
    <submittedName>
        <fullName evidence="4">Uncharacterized protein</fullName>
    </submittedName>
</protein>
<dbReference type="AlphaFoldDB" id="A0AAN7TAF7"/>
<evidence type="ECO:0000259" key="3">
    <source>
        <dbReference type="Pfam" id="PF23395"/>
    </source>
</evidence>
<dbReference type="EMBL" id="JAVRRL010000073">
    <property type="protein sequence ID" value="KAK5108979.1"/>
    <property type="molecule type" value="Genomic_DNA"/>
</dbReference>
<evidence type="ECO:0000313" key="4">
    <source>
        <dbReference type="EMBL" id="KAK5108979.1"/>
    </source>
</evidence>
<dbReference type="Pfam" id="PF23394">
    <property type="entry name" value="DUF7102"/>
    <property type="match status" value="1"/>
</dbReference>
<feature type="compositionally biased region" description="Polar residues" evidence="1">
    <location>
        <begin position="37"/>
        <end position="48"/>
    </location>
</feature>
<feature type="compositionally biased region" description="Low complexity" evidence="1">
    <location>
        <begin position="57"/>
        <end position="69"/>
    </location>
</feature>
<dbReference type="Pfam" id="PF23395">
    <property type="entry name" value="SAM_6"/>
    <property type="match status" value="1"/>
</dbReference>
<dbReference type="InterPro" id="IPR055528">
    <property type="entry name" value="DUF7102"/>
</dbReference>
<name>A0AAN7TAF7_9PEZI</name>
<feature type="domain" description="SAM-like" evidence="3">
    <location>
        <begin position="883"/>
        <end position="952"/>
    </location>
</feature>
<accession>A0AAN7TAF7</accession>
<feature type="domain" description="DUF7102" evidence="2">
    <location>
        <begin position="729"/>
        <end position="875"/>
    </location>
</feature>
<organism evidence="4 5">
    <name type="scientific">Meristemomyces frigidus</name>
    <dbReference type="NCBI Taxonomy" id="1508187"/>
    <lineage>
        <taxon>Eukaryota</taxon>
        <taxon>Fungi</taxon>
        <taxon>Dikarya</taxon>
        <taxon>Ascomycota</taxon>
        <taxon>Pezizomycotina</taxon>
        <taxon>Dothideomycetes</taxon>
        <taxon>Dothideomycetidae</taxon>
        <taxon>Mycosphaerellales</taxon>
        <taxon>Teratosphaeriaceae</taxon>
        <taxon>Meristemomyces</taxon>
    </lineage>
</organism>
<dbReference type="InterPro" id="IPR057559">
    <property type="entry name" value="SAM_6"/>
</dbReference>
<feature type="compositionally biased region" description="Basic and acidic residues" evidence="1">
    <location>
        <begin position="304"/>
        <end position="313"/>
    </location>
</feature>